<feature type="compositionally biased region" description="Polar residues" evidence="1">
    <location>
        <begin position="240"/>
        <end position="253"/>
    </location>
</feature>
<name>A0A8S0XI72_CYCAE</name>
<gene>
    <name evidence="2" type="ORF">AAE3_LOCUS5248</name>
</gene>
<sequence>MSLPAPHLAFEEDIAQPFAHDHDPYEPIHDRKGKAKDQRLHGGHSSPRSPSTSSEHVDSAVYPPRADEAEETRRNLRRWEIAERQRRKAARESQSSGTPSLVSDVSRRASLLWPGKRPKRPSISGLGTHKALQSYDDLPLTAIDASPVPSPTRSESEGGHVQDPFNPSESFSPFSDSHEPHTPTIRNASSGEHSSKATTSETPTLDPSSTPSGSSSRPPPPMPINIPPPRTPPPILSPTATETTDPTRPNPNKKQPEVRWWHDWLCGCGEGPDRGGDLQAGRTNPFE</sequence>
<protein>
    <submittedName>
        <fullName evidence="2">Uncharacterized protein</fullName>
    </submittedName>
</protein>
<feature type="region of interest" description="Disordered" evidence="1">
    <location>
        <begin position="1"/>
        <end position="259"/>
    </location>
</feature>
<feature type="compositionally biased region" description="Low complexity" evidence="1">
    <location>
        <begin position="163"/>
        <end position="175"/>
    </location>
</feature>
<dbReference type="EMBL" id="CACVBS010000038">
    <property type="protein sequence ID" value="CAA7263189.1"/>
    <property type="molecule type" value="Genomic_DNA"/>
</dbReference>
<proteinExistence type="predicted"/>
<feature type="compositionally biased region" description="Basic and acidic residues" evidence="1">
    <location>
        <begin position="65"/>
        <end position="84"/>
    </location>
</feature>
<comment type="caution">
    <text evidence="2">The sequence shown here is derived from an EMBL/GenBank/DDBJ whole genome shotgun (WGS) entry which is preliminary data.</text>
</comment>
<evidence type="ECO:0000256" key="1">
    <source>
        <dbReference type="SAM" id="MobiDB-lite"/>
    </source>
</evidence>
<dbReference type="AlphaFoldDB" id="A0A8S0XI72"/>
<feature type="compositionally biased region" description="Pro residues" evidence="1">
    <location>
        <begin position="217"/>
        <end position="236"/>
    </location>
</feature>
<feature type="compositionally biased region" description="Polar residues" evidence="1">
    <location>
        <begin position="92"/>
        <end position="103"/>
    </location>
</feature>
<dbReference type="OrthoDB" id="3358973at2759"/>
<keyword evidence="3" id="KW-1185">Reference proteome</keyword>
<organism evidence="2 3">
    <name type="scientific">Cyclocybe aegerita</name>
    <name type="common">Black poplar mushroom</name>
    <name type="synonym">Agrocybe aegerita</name>
    <dbReference type="NCBI Taxonomy" id="1973307"/>
    <lineage>
        <taxon>Eukaryota</taxon>
        <taxon>Fungi</taxon>
        <taxon>Dikarya</taxon>
        <taxon>Basidiomycota</taxon>
        <taxon>Agaricomycotina</taxon>
        <taxon>Agaricomycetes</taxon>
        <taxon>Agaricomycetidae</taxon>
        <taxon>Agaricales</taxon>
        <taxon>Agaricineae</taxon>
        <taxon>Bolbitiaceae</taxon>
        <taxon>Cyclocybe</taxon>
    </lineage>
</organism>
<feature type="compositionally biased region" description="Low complexity" evidence="1">
    <location>
        <begin position="198"/>
        <end position="216"/>
    </location>
</feature>
<reference evidence="2 3" key="1">
    <citation type="submission" date="2020-01" db="EMBL/GenBank/DDBJ databases">
        <authorList>
            <person name="Gupta K D."/>
        </authorList>
    </citation>
    <scope>NUCLEOTIDE SEQUENCE [LARGE SCALE GENOMIC DNA]</scope>
</reference>
<feature type="compositionally biased region" description="Low complexity" evidence="1">
    <location>
        <begin position="45"/>
        <end position="54"/>
    </location>
</feature>
<dbReference type="Proteomes" id="UP000467700">
    <property type="component" value="Unassembled WGS sequence"/>
</dbReference>
<evidence type="ECO:0000313" key="2">
    <source>
        <dbReference type="EMBL" id="CAA7263189.1"/>
    </source>
</evidence>
<feature type="compositionally biased region" description="Basic and acidic residues" evidence="1">
    <location>
        <begin position="19"/>
        <end position="40"/>
    </location>
</feature>
<evidence type="ECO:0000313" key="3">
    <source>
        <dbReference type="Proteomes" id="UP000467700"/>
    </source>
</evidence>
<accession>A0A8S0XI72</accession>